<dbReference type="Pfam" id="PF00497">
    <property type="entry name" value="SBP_bac_3"/>
    <property type="match status" value="1"/>
</dbReference>
<proteinExistence type="predicted"/>
<dbReference type="SMART" id="SM00062">
    <property type="entry name" value="PBPb"/>
    <property type="match status" value="1"/>
</dbReference>
<dbReference type="PANTHER" id="PTHR35936:SF17">
    <property type="entry name" value="ARGININE-BINDING EXTRACELLULAR PROTEIN ARTP"/>
    <property type="match status" value="1"/>
</dbReference>
<dbReference type="SUPFAM" id="SSF53850">
    <property type="entry name" value="Periplasmic binding protein-like II"/>
    <property type="match status" value="1"/>
</dbReference>
<organism evidence="3 4">
    <name type="scientific">Advenella kashmirensis</name>
    <dbReference type="NCBI Taxonomy" id="310575"/>
    <lineage>
        <taxon>Bacteria</taxon>
        <taxon>Pseudomonadati</taxon>
        <taxon>Pseudomonadota</taxon>
        <taxon>Betaproteobacteria</taxon>
        <taxon>Burkholderiales</taxon>
        <taxon>Alcaligenaceae</taxon>
    </lineage>
</organism>
<protein>
    <recommendedName>
        <fullName evidence="2">Solute-binding protein family 3/N-terminal domain-containing protein</fullName>
    </recommendedName>
</protein>
<dbReference type="Gene3D" id="3.40.190.10">
    <property type="entry name" value="Periplasmic binding protein-like II"/>
    <property type="match status" value="2"/>
</dbReference>
<reference evidence="3 4" key="1">
    <citation type="journal article" date="2018" name="Nat. Biotechnol.">
        <title>A standardized bacterial taxonomy based on genome phylogeny substantially revises the tree of life.</title>
        <authorList>
            <person name="Parks D.H."/>
            <person name="Chuvochina M."/>
            <person name="Waite D.W."/>
            <person name="Rinke C."/>
            <person name="Skarshewski A."/>
            <person name="Chaumeil P.A."/>
            <person name="Hugenholtz P."/>
        </authorList>
    </citation>
    <scope>NUCLEOTIDE SEQUENCE [LARGE SCALE GENOMIC DNA]</scope>
    <source>
        <strain evidence="3">UBA10707</strain>
    </source>
</reference>
<dbReference type="AlphaFoldDB" id="A0A356LIF0"/>
<accession>A0A356LIF0</accession>
<comment type="caution">
    <text evidence="3">The sequence shown here is derived from an EMBL/GenBank/DDBJ whole genome shotgun (WGS) entry which is preliminary data.</text>
</comment>
<feature type="domain" description="Solute-binding protein family 3/N-terminal" evidence="2">
    <location>
        <begin position="32"/>
        <end position="262"/>
    </location>
</feature>
<dbReference type="CDD" id="cd01004">
    <property type="entry name" value="PBP2_MidA_like"/>
    <property type="match status" value="1"/>
</dbReference>
<dbReference type="EMBL" id="DOEK01000030">
    <property type="protein sequence ID" value="HBP30766.1"/>
    <property type="molecule type" value="Genomic_DNA"/>
</dbReference>
<dbReference type="PANTHER" id="PTHR35936">
    <property type="entry name" value="MEMBRANE-BOUND LYTIC MUREIN TRANSGLYCOSYLASE F"/>
    <property type="match status" value="1"/>
</dbReference>
<evidence type="ECO:0000313" key="4">
    <source>
        <dbReference type="Proteomes" id="UP000264036"/>
    </source>
</evidence>
<dbReference type="Proteomes" id="UP000264036">
    <property type="component" value="Unassembled WGS sequence"/>
</dbReference>
<keyword evidence="1" id="KW-0732">Signal</keyword>
<evidence type="ECO:0000259" key="2">
    <source>
        <dbReference type="SMART" id="SM00062"/>
    </source>
</evidence>
<dbReference type="InterPro" id="IPR001638">
    <property type="entry name" value="Solute-binding_3/MltF_N"/>
</dbReference>
<evidence type="ECO:0000313" key="3">
    <source>
        <dbReference type="EMBL" id="HBP30766.1"/>
    </source>
</evidence>
<name>A0A356LIF0_9BURK</name>
<sequence length="273" mass="30073">MSFLVTAGVFMSLMAYQPYATSAQSDVAAGQVLNIGSDMTFPPYEYLDNGTPKGVDVQIMEKIAELNGTLKPNWIDTRWVNLIPGLKSGKFDVLYSSMYITKERMAQIDMIPYLKTDISLLVLKGSQYQPKDPMDLCGRTVGAMKGTAFVAQIQSISKDRCEAGGEKPILIREFETSPQTTQAVLAHAVEVQYDDAAVMKAALKSLPKRVEISSTESFFPVLSGIGVRKGDKKTHDLISSGLEKMKQSGDLKRILNEYGIQEPSPEDISRVMN</sequence>
<evidence type="ECO:0000256" key="1">
    <source>
        <dbReference type="ARBA" id="ARBA00022729"/>
    </source>
</evidence>
<gene>
    <name evidence="3" type="ORF">DD666_15265</name>
</gene>